<dbReference type="Pfam" id="PF01266">
    <property type="entry name" value="DAO"/>
    <property type="match status" value="1"/>
</dbReference>
<reference evidence="3 4" key="1">
    <citation type="submission" date="2020-08" db="EMBL/GenBank/DDBJ databases">
        <title>Genomic Encyclopedia of Type Strains, Phase IV (KMG-IV): sequencing the most valuable type-strain genomes for metagenomic binning, comparative biology and taxonomic classification.</title>
        <authorList>
            <person name="Goeker M."/>
        </authorList>
    </citation>
    <scope>NUCLEOTIDE SEQUENCE [LARGE SCALE GENOMIC DNA]</scope>
    <source>
        <strain evidence="3 4">DSM 19979</strain>
    </source>
</reference>
<dbReference type="AlphaFoldDB" id="A0A840AEX7"/>
<sequence>MESFDAVVLGGGAVGCATLFHLTRLGCRRVLLLERGDIAGGTTAQSSGILRTYYSVRPNVAVARAALAMFQDFPALLEDEEADCGLIRTGYLAVAPEGKAALALERTIAAQQELGIAARLVDHAEARAIHPWLDLSDIALCGYEEEAGFADPYMTAHAFARAARRQGAVIRQGAPVLGLLREGGRVRGLRTGGGDIAAGVVVSTLNVWSPLLRGWAEAEIPCHASRHLVASFAADAPYTSALPVLKDFASPLMLYSRPHAGSEILVGAGDAGDEVADPDGGTGDIPMDWVAEVGAQLAHRMPRFAEHGRFVRAWAGLYDTTPDWNPVLGKLPGIEGLLVAFGFSGHGFKLSPMVGRMLAQAALGLPPDLPLDPYRATRFAEGAPLRGAFGSGAVS</sequence>
<dbReference type="GO" id="GO:0016491">
    <property type="term" value="F:oxidoreductase activity"/>
    <property type="evidence" value="ECO:0007669"/>
    <property type="project" value="UniProtKB-KW"/>
</dbReference>
<dbReference type="SUPFAM" id="SSF51905">
    <property type="entry name" value="FAD/NAD(P)-binding domain"/>
    <property type="match status" value="1"/>
</dbReference>
<dbReference type="Gene3D" id="3.50.50.60">
    <property type="entry name" value="FAD/NAD(P)-binding domain"/>
    <property type="match status" value="1"/>
</dbReference>
<dbReference type="Proteomes" id="UP000553193">
    <property type="component" value="Unassembled WGS sequence"/>
</dbReference>
<evidence type="ECO:0000313" key="3">
    <source>
        <dbReference type="EMBL" id="MBB3900189.1"/>
    </source>
</evidence>
<keyword evidence="1" id="KW-0560">Oxidoreductase</keyword>
<dbReference type="RefSeq" id="WP_184386419.1">
    <property type="nucleotide sequence ID" value="NZ_JACIDJ010000008.1"/>
</dbReference>
<evidence type="ECO:0000256" key="1">
    <source>
        <dbReference type="ARBA" id="ARBA00023002"/>
    </source>
</evidence>
<dbReference type="PANTHER" id="PTHR13847:SF287">
    <property type="entry name" value="FAD-DEPENDENT OXIDOREDUCTASE DOMAIN-CONTAINING PROTEIN 1"/>
    <property type="match status" value="1"/>
</dbReference>
<dbReference type="InterPro" id="IPR006076">
    <property type="entry name" value="FAD-dep_OxRdtase"/>
</dbReference>
<evidence type="ECO:0000313" key="4">
    <source>
        <dbReference type="Proteomes" id="UP000553193"/>
    </source>
</evidence>
<dbReference type="PANTHER" id="PTHR13847">
    <property type="entry name" value="SARCOSINE DEHYDROGENASE-RELATED"/>
    <property type="match status" value="1"/>
</dbReference>
<protein>
    <submittedName>
        <fullName evidence="3">Glycine/D-amino acid oxidase-like deaminating enzyme</fullName>
    </submittedName>
</protein>
<feature type="domain" description="FAD dependent oxidoreductase" evidence="2">
    <location>
        <begin position="5"/>
        <end position="360"/>
    </location>
</feature>
<proteinExistence type="predicted"/>
<name>A0A840AEX7_9PROT</name>
<dbReference type="GO" id="GO:0005737">
    <property type="term" value="C:cytoplasm"/>
    <property type="evidence" value="ECO:0007669"/>
    <property type="project" value="TreeGrafter"/>
</dbReference>
<keyword evidence="4" id="KW-1185">Reference proteome</keyword>
<dbReference type="InterPro" id="IPR036188">
    <property type="entry name" value="FAD/NAD-bd_sf"/>
</dbReference>
<evidence type="ECO:0000259" key="2">
    <source>
        <dbReference type="Pfam" id="PF01266"/>
    </source>
</evidence>
<dbReference type="EMBL" id="JACIDJ010000008">
    <property type="protein sequence ID" value="MBB3900189.1"/>
    <property type="molecule type" value="Genomic_DNA"/>
</dbReference>
<accession>A0A840AEX7</accession>
<organism evidence="3 4">
    <name type="scientific">Roseococcus suduntuyensis</name>
    <dbReference type="NCBI Taxonomy" id="455361"/>
    <lineage>
        <taxon>Bacteria</taxon>
        <taxon>Pseudomonadati</taxon>
        <taxon>Pseudomonadota</taxon>
        <taxon>Alphaproteobacteria</taxon>
        <taxon>Acetobacterales</taxon>
        <taxon>Roseomonadaceae</taxon>
        <taxon>Roseococcus</taxon>
    </lineage>
</organism>
<comment type="caution">
    <text evidence="3">The sequence shown here is derived from an EMBL/GenBank/DDBJ whole genome shotgun (WGS) entry which is preliminary data.</text>
</comment>
<dbReference type="Gene3D" id="3.30.9.10">
    <property type="entry name" value="D-Amino Acid Oxidase, subunit A, domain 2"/>
    <property type="match status" value="1"/>
</dbReference>
<gene>
    <name evidence="3" type="ORF">GGQ83_003659</name>
</gene>